<gene>
    <name evidence="10" type="ORF">AWN73_15575</name>
    <name evidence="9" type="ORF">GND98_006845</name>
</gene>
<feature type="transmembrane region" description="Helical" evidence="7">
    <location>
        <begin position="146"/>
        <end position="163"/>
    </location>
</feature>
<dbReference type="Proteomes" id="UP000238081">
    <property type="component" value="Unassembled WGS sequence"/>
</dbReference>
<feature type="domain" description="ABC transmembrane type-1" evidence="8">
    <location>
        <begin position="71"/>
        <end position="267"/>
    </location>
</feature>
<feature type="transmembrane region" description="Helical" evidence="7">
    <location>
        <begin position="75"/>
        <end position="96"/>
    </location>
</feature>
<dbReference type="EMBL" id="LRDH01000116">
    <property type="protein sequence ID" value="PPV13887.1"/>
    <property type="molecule type" value="Genomic_DNA"/>
</dbReference>
<keyword evidence="2 7" id="KW-0813">Transport</keyword>
<dbReference type="GO" id="GO:0055085">
    <property type="term" value="P:transmembrane transport"/>
    <property type="evidence" value="ECO:0007669"/>
    <property type="project" value="InterPro"/>
</dbReference>
<evidence type="ECO:0000256" key="1">
    <source>
        <dbReference type="ARBA" id="ARBA00004651"/>
    </source>
</evidence>
<evidence type="ECO:0000313" key="9">
    <source>
        <dbReference type="EMBL" id="NAS17595.1"/>
    </source>
</evidence>
<keyword evidence="5 7" id="KW-1133">Transmembrane helix</keyword>
<comment type="caution">
    <text evidence="10">The sequence shown here is derived from an EMBL/GenBank/DDBJ whole genome shotgun (WGS) entry which is preliminary data.</text>
</comment>
<dbReference type="GO" id="GO:0005886">
    <property type="term" value="C:plasma membrane"/>
    <property type="evidence" value="ECO:0007669"/>
    <property type="project" value="UniProtKB-SubCell"/>
</dbReference>
<dbReference type="SUPFAM" id="SSF161098">
    <property type="entry name" value="MetI-like"/>
    <property type="match status" value="1"/>
</dbReference>
<dbReference type="InterPro" id="IPR035906">
    <property type="entry name" value="MetI-like_sf"/>
</dbReference>
<evidence type="ECO:0000256" key="6">
    <source>
        <dbReference type="ARBA" id="ARBA00023136"/>
    </source>
</evidence>
<organism evidence="10 11">
    <name type="scientific">Clostridium butyricum</name>
    <dbReference type="NCBI Taxonomy" id="1492"/>
    <lineage>
        <taxon>Bacteria</taxon>
        <taxon>Bacillati</taxon>
        <taxon>Bacillota</taxon>
        <taxon>Clostridia</taxon>
        <taxon>Eubacteriales</taxon>
        <taxon>Clostridiaceae</taxon>
        <taxon>Clostridium</taxon>
    </lineage>
</organism>
<feature type="transmembrane region" description="Helical" evidence="7">
    <location>
        <begin position="12"/>
        <end position="33"/>
    </location>
</feature>
<dbReference type="Proteomes" id="UP000474042">
    <property type="component" value="Unassembled WGS sequence"/>
</dbReference>
<dbReference type="PANTHER" id="PTHR43744:SF2">
    <property type="entry name" value="ARABINOOLIGOSACCHARIDES TRANSPORT SYSTEM PERMEASE PROTEIN ARAQ"/>
    <property type="match status" value="1"/>
</dbReference>
<dbReference type="Gene3D" id="1.10.3720.10">
    <property type="entry name" value="MetI-like"/>
    <property type="match status" value="1"/>
</dbReference>
<evidence type="ECO:0000256" key="2">
    <source>
        <dbReference type="ARBA" id="ARBA00022448"/>
    </source>
</evidence>
<dbReference type="PROSITE" id="PS50928">
    <property type="entry name" value="ABC_TM1"/>
    <property type="match status" value="1"/>
</dbReference>
<comment type="subcellular location">
    <subcellularLocation>
        <location evidence="1 7">Cell membrane</location>
        <topology evidence="1 7">Multi-pass membrane protein</topology>
    </subcellularLocation>
</comment>
<evidence type="ECO:0000256" key="3">
    <source>
        <dbReference type="ARBA" id="ARBA00022475"/>
    </source>
</evidence>
<evidence type="ECO:0000256" key="7">
    <source>
        <dbReference type="RuleBase" id="RU363032"/>
    </source>
</evidence>
<dbReference type="RefSeq" id="WP_027635448.1">
    <property type="nucleotide sequence ID" value="NZ_CABHIF010000009.1"/>
</dbReference>
<name>A0A0A6PZZ7_CLOBU</name>
<feature type="transmembrane region" description="Helical" evidence="7">
    <location>
        <begin position="200"/>
        <end position="218"/>
    </location>
</feature>
<dbReference type="AlphaFoldDB" id="A0A0A6PZZ7"/>
<keyword evidence="3" id="KW-1003">Cell membrane</keyword>
<accession>A0A0A6PZZ7</accession>
<feature type="transmembrane region" description="Helical" evidence="7">
    <location>
        <begin position="246"/>
        <end position="265"/>
    </location>
</feature>
<dbReference type="Pfam" id="PF00528">
    <property type="entry name" value="BPD_transp_1"/>
    <property type="match status" value="1"/>
</dbReference>
<dbReference type="EMBL" id="WOFV02000015">
    <property type="protein sequence ID" value="NAS17595.1"/>
    <property type="molecule type" value="Genomic_DNA"/>
</dbReference>
<proteinExistence type="inferred from homology"/>
<evidence type="ECO:0000313" key="12">
    <source>
        <dbReference type="Proteomes" id="UP000474042"/>
    </source>
</evidence>
<evidence type="ECO:0000256" key="5">
    <source>
        <dbReference type="ARBA" id="ARBA00022989"/>
    </source>
</evidence>
<keyword evidence="4 7" id="KW-0812">Transmembrane</keyword>
<protein>
    <submittedName>
        <fullName evidence="9">ABC transporter permease subunit</fullName>
    </submittedName>
    <submittedName>
        <fullName evidence="10">Lactose ABC transporter permease</fullName>
    </submittedName>
</protein>
<evidence type="ECO:0000256" key="4">
    <source>
        <dbReference type="ARBA" id="ARBA00022692"/>
    </source>
</evidence>
<evidence type="ECO:0000313" key="11">
    <source>
        <dbReference type="Proteomes" id="UP000238081"/>
    </source>
</evidence>
<evidence type="ECO:0000313" key="10">
    <source>
        <dbReference type="EMBL" id="PPV13887.1"/>
    </source>
</evidence>
<dbReference type="InterPro" id="IPR000515">
    <property type="entry name" value="MetI-like"/>
</dbReference>
<dbReference type="CDD" id="cd06261">
    <property type="entry name" value="TM_PBP2"/>
    <property type="match status" value="1"/>
</dbReference>
<reference evidence="10 11" key="1">
    <citation type="submission" date="2016-01" db="EMBL/GenBank/DDBJ databases">
        <title>Characterization of the Clostridium difficile lineages that are prevalent in Hong Kong and China.</title>
        <authorList>
            <person name="Kwok J.S.-L."/>
            <person name="Lam W.-Y."/>
            <person name="Ip M."/>
            <person name="Chan T.-F."/>
            <person name="Hawkey P.M."/>
            <person name="Tsui S.K.-W."/>
        </authorList>
    </citation>
    <scope>NUCLEOTIDE SEQUENCE [LARGE SCALE GENOMIC DNA]</scope>
    <source>
        <strain evidence="10 11">300064</strain>
    </source>
</reference>
<comment type="similarity">
    <text evidence="7">Belongs to the binding-protein-dependent transport system permease family.</text>
</comment>
<sequence length="280" mass="31079">MSKKKIDKSMVLKYVFLSIAAFISIFPFFWMIISATNKSVDVTRGKLTFGTHFIANLTNLLSSDLGFMRSLGNSAVIAIITTSLALLVSSIAGYGFEIFRTPTRDKVFTLLLLSMMVPFSALMIPLYKFFGSLNGTPLSFMGLNSYLAVIFPSISTAFLIFFFRQNTKSFPKDILEAARIDGLGELAIFFKMYMPTMKTTYAAGAIITFMSSWNNYLWPLLVLQSPEKRTVPLIISTLGSSYSPDYGLIMVAIVIATLPTAFVFFTMQKHFVAGMIGSVK</sequence>
<keyword evidence="6 7" id="KW-0472">Membrane</keyword>
<feature type="transmembrane region" description="Helical" evidence="7">
    <location>
        <begin position="108"/>
        <end position="126"/>
    </location>
</feature>
<reference evidence="9 12" key="2">
    <citation type="submission" date="2020-01" db="EMBL/GenBank/DDBJ databases">
        <title>Genome sequence of a 1,3-propanediol producer, Clostridium butyricum S3.</title>
        <authorList>
            <person name="Zhou J."/>
        </authorList>
    </citation>
    <scope>NUCLEOTIDE SEQUENCE [LARGE SCALE GENOMIC DNA]</scope>
    <source>
        <strain evidence="9 12">S3</strain>
    </source>
</reference>
<evidence type="ECO:0000259" key="8">
    <source>
        <dbReference type="PROSITE" id="PS50928"/>
    </source>
</evidence>
<dbReference type="PANTHER" id="PTHR43744">
    <property type="entry name" value="ABC TRANSPORTER PERMEASE PROTEIN MG189-RELATED-RELATED"/>
    <property type="match status" value="1"/>
</dbReference>